<feature type="domain" description="BPL/LPL catalytic" evidence="7">
    <location>
        <begin position="77"/>
        <end position="199"/>
    </location>
</feature>
<evidence type="ECO:0000259" key="6">
    <source>
        <dbReference type="Pfam" id="PF02237"/>
    </source>
</evidence>
<dbReference type="PANTHER" id="PTHR12835:SF5">
    <property type="entry name" value="BIOTIN--PROTEIN LIGASE"/>
    <property type="match status" value="1"/>
</dbReference>
<dbReference type="GO" id="GO:0005737">
    <property type="term" value="C:cytoplasm"/>
    <property type="evidence" value="ECO:0007669"/>
    <property type="project" value="TreeGrafter"/>
</dbReference>
<organism evidence="8 9">
    <name type="scientific">Deinococcus ruber</name>
    <dbReference type="NCBI Taxonomy" id="1848197"/>
    <lineage>
        <taxon>Bacteria</taxon>
        <taxon>Thermotogati</taxon>
        <taxon>Deinococcota</taxon>
        <taxon>Deinococci</taxon>
        <taxon>Deinococcales</taxon>
        <taxon>Deinococcaceae</taxon>
        <taxon>Deinococcus</taxon>
    </lineage>
</organism>
<dbReference type="InterPro" id="IPR045864">
    <property type="entry name" value="aa-tRNA-synth_II/BPL/LPL"/>
</dbReference>
<accession>A0A918FD21</accession>
<dbReference type="EC" id="6.3.4.15" evidence="5"/>
<dbReference type="CDD" id="cd16442">
    <property type="entry name" value="BPL"/>
    <property type="match status" value="1"/>
</dbReference>
<evidence type="ECO:0000256" key="5">
    <source>
        <dbReference type="ARBA" id="ARBA00024227"/>
    </source>
</evidence>
<protein>
    <recommendedName>
        <fullName evidence="5">biotin--[biotin carboxyl-carrier protein] ligase</fullName>
        <ecNumber evidence="5">6.3.4.15</ecNumber>
    </recommendedName>
</protein>
<dbReference type="Gene3D" id="2.30.30.100">
    <property type="match status" value="1"/>
</dbReference>
<keyword evidence="2" id="KW-0547">Nucleotide-binding</keyword>
<dbReference type="InterPro" id="IPR004143">
    <property type="entry name" value="BPL_LPL_catalytic"/>
</dbReference>
<sequence length="305" mass="32466">MPARLFPLLQSVPQSGDELAARLGIGRVRLHGLAHALQEQGFPVLVSRRGYALEPGTPAPHLLNLNGRAYRYLGTTSSTQDDLRSWATDADSAAPAGAVVLAERQTAGRGRRGRVWETGGHNLTFSMLLPRLELSSLSVVPLAAGVALCQVTQTLAGVGGLKWPNDLLTPDRRKLAGLLLEADLRGEEVARAVLGVGLNVQSAPPGAAHLSEFRPEIRRDTLLLALLDAFDHWLTAPAETVLDAWRGLSVTLGQQVKVQTSSGPLRGLAHDIGPDGALLVHDDRDTLHRIGAGDVQLIGTLSHTT</sequence>
<dbReference type="RefSeq" id="WP_189092736.1">
    <property type="nucleotide sequence ID" value="NZ_BMQL01000044.1"/>
</dbReference>
<dbReference type="Pfam" id="PF03099">
    <property type="entry name" value="BPL_LplA_LipB"/>
    <property type="match status" value="1"/>
</dbReference>
<dbReference type="InterPro" id="IPR004408">
    <property type="entry name" value="Biotin_CoA_COase_ligase"/>
</dbReference>
<dbReference type="InterPro" id="IPR008988">
    <property type="entry name" value="Transcriptional_repressor_C"/>
</dbReference>
<keyword evidence="4" id="KW-0092">Biotin</keyword>
<dbReference type="EMBL" id="BMQL01000044">
    <property type="protein sequence ID" value="GGR28602.1"/>
    <property type="molecule type" value="Genomic_DNA"/>
</dbReference>
<evidence type="ECO:0000256" key="2">
    <source>
        <dbReference type="ARBA" id="ARBA00022741"/>
    </source>
</evidence>
<evidence type="ECO:0000313" key="9">
    <source>
        <dbReference type="Proteomes" id="UP000603865"/>
    </source>
</evidence>
<reference evidence="8" key="2">
    <citation type="submission" date="2020-09" db="EMBL/GenBank/DDBJ databases">
        <authorList>
            <person name="Sun Q."/>
            <person name="Ohkuma M."/>
        </authorList>
    </citation>
    <scope>NUCLEOTIDE SEQUENCE</scope>
    <source>
        <strain evidence="8">JCM 31311</strain>
    </source>
</reference>
<dbReference type="Pfam" id="PF02237">
    <property type="entry name" value="BPL_C"/>
    <property type="match status" value="1"/>
</dbReference>
<dbReference type="Proteomes" id="UP000603865">
    <property type="component" value="Unassembled WGS sequence"/>
</dbReference>
<dbReference type="GO" id="GO:0005524">
    <property type="term" value="F:ATP binding"/>
    <property type="evidence" value="ECO:0007669"/>
    <property type="project" value="UniProtKB-KW"/>
</dbReference>
<dbReference type="SUPFAM" id="SSF50037">
    <property type="entry name" value="C-terminal domain of transcriptional repressors"/>
    <property type="match status" value="1"/>
</dbReference>
<dbReference type="InterPro" id="IPR003142">
    <property type="entry name" value="BPL_C"/>
</dbReference>
<gene>
    <name evidence="8" type="ORF">GCM10008957_44740</name>
</gene>
<comment type="caution">
    <text evidence="8">The sequence shown here is derived from an EMBL/GenBank/DDBJ whole genome shotgun (WGS) entry which is preliminary data.</text>
</comment>
<keyword evidence="9" id="KW-1185">Reference proteome</keyword>
<dbReference type="PANTHER" id="PTHR12835">
    <property type="entry name" value="BIOTIN PROTEIN LIGASE"/>
    <property type="match status" value="1"/>
</dbReference>
<evidence type="ECO:0000259" key="7">
    <source>
        <dbReference type="Pfam" id="PF03099"/>
    </source>
</evidence>
<evidence type="ECO:0000256" key="4">
    <source>
        <dbReference type="ARBA" id="ARBA00023267"/>
    </source>
</evidence>
<reference evidence="8" key="1">
    <citation type="journal article" date="2014" name="Int. J. Syst. Evol. Microbiol.">
        <title>Complete genome sequence of Corynebacterium casei LMG S-19264T (=DSM 44701T), isolated from a smear-ripened cheese.</title>
        <authorList>
            <consortium name="US DOE Joint Genome Institute (JGI-PGF)"/>
            <person name="Walter F."/>
            <person name="Albersmeier A."/>
            <person name="Kalinowski J."/>
            <person name="Ruckert C."/>
        </authorList>
    </citation>
    <scope>NUCLEOTIDE SEQUENCE</scope>
    <source>
        <strain evidence="8">JCM 31311</strain>
    </source>
</reference>
<evidence type="ECO:0000256" key="1">
    <source>
        <dbReference type="ARBA" id="ARBA00022598"/>
    </source>
</evidence>
<keyword evidence="3" id="KW-0067">ATP-binding</keyword>
<proteinExistence type="predicted"/>
<keyword evidence="1" id="KW-0436">Ligase</keyword>
<evidence type="ECO:0000313" key="8">
    <source>
        <dbReference type="EMBL" id="GGR28602.1"/>
    </source>
</evidence>
<dbReference type="NCBIfam" id="TIGR00121">
    <property type="entry name" value="birA_ligase"/>
    <property type="match status" value="1"/>
</dbReference>
<dbReference type="SUPFAM" id="SSF55681">
    <property type="entry name" value="Class II aaRS and biotin synthetases"/>
    <property type="match status" value="1"/>
</dbReference>
<name>A0A918FD21_9DEIO</name>
<dbReference type="Gene3D" id="3.30.930.10">
    <property type="entry name" value="Bira Bifunctional Protein, Domain 2"/>
    <property type="match status" value="1"/>
</dbReference>
<dbReference type="AlphaFoldDB" id="A0A918FD21"/>
<dbReference type="GO" id="GO:0004077">
    <property type="term" value="F:biotin--[biotin carboxyl-carrier protein] ligase activity"/>
    <property type="evidence" value="ECO:0007669"/>
    <property type="project" value="UniProtKB-EC"/>
</dbReference>
<evidence type="ECO:0000256" key="3">
    <source>
        <dbReference type="ARBA" id="ARBA00022840"/>
    </source>
</evidence>
<feature type="domain" description="Biotin protein ligase C-terminal" evidence="6">
    <location>
        <begin position="251"/>
        <end position="297"/>
    </location>
</feature>